<gene>
    <name evidence="1" type="ORF">ATK30_4794</name>
    <name evidence="2" type="ORF">ATK30_8686</name>
</gene>
<evidence type="ECO:0000313" key="3">
    <source>
        <dbReference type="Proteomes" id="UP000233750"/>
    </source>
</evidence>
<evidence type="ECO:0000313" key="2">
    <source>
        <dbReference type="EMBL" id="PKV97691.1"/>
    </source>
</evidence>
<dbReference type="AlphaFoldDB" id="A0A2N3WJ86"/>
<keyword evidence="3" id="KW-1185">Reference proteome</keyword>
<protein>
    <submittedName>
        <fullName evidence="1">Uncharacterized protein</fullName>
    </submittedName>
</protein>
<dbReference type="EMBL" id="PJMY01000003">
    <property type="protein sequence ID" value="PKV93934.1"/>
    <property type="molecule type" value="Genomic_DNA"/>
</dbReference>
<reference evidence="1 3" key="1">
    <citation type="submission" date="2017-12" db="EMBL/GenBank/DDBJ databases">
        <title>Sequencing the genomes of 1000 Actinobacteria strains.</title>
        <authorList>
            <person name="Klenk H.-P."/>
        </authorList>
    </citation>
    <scope>NUCLEOTIDE SEQUENCE [LARGE SCALE GENOMIC DNA]</scope>
    <source>
        <strain evidence="1 3">DSM 45165</strain>
    </source>
</reference>
<proteinExistence type="predicted"/>
<accession>A0A2N3WJ86</accession>
<name>A0A2N3WJ86_9PSEU</name>
<evidence type="ECO:0000313" key="1">
    <source>
        <dbReference type="EMBL" id="PKV93934.1"/>
    </source>
</evidence>
<dbReference type="OrthoDB" id="3696695at2"/>
<organism evidence="1 3">
    <name type="scientific">Amycolatopsis echigonensis</name>
    <dbReference type="NCBI Taxonomy" id="2576905"/>
    <lineage>
        <taxon>Bacteria</taxon>
        <taxon>Bacillati</taxon>
        <taxon>Actinomycetota</taxon>
        <taxon>Actinomycetes</taxon>
        <taxon>Pseudonocardiales</taxon>
        <taxon>Pseudonocardiaceae</taxon>
        <taxon>Amycolatopsis</taxon>
    </lineage>
</organism>
<sequence length="87" mass="10089">MQVGYLNRRAQERYGTFTAALDLVAEVLAEVDKLIDSYDDGHASESWTISTRDELKAFRTKAFDELDRLRTLGKKHEAELVSRDWRL</sequence>
<dbReference type="Proteomes" id="UP000233750">
    <property type="component" value="Unassembled WGS sequence"/>
</dbReference>
<comment type="caution">
    <text evidence="1">The sequence shown here is derived from an EMBL/GenBank/DDBJ whole genome shotgun (WGS) entry which is preliminary data.</text>
</comment>
<dbReference type="EMBL" id="PJMY01000003">
    <property type="protein sequence ID" value="PKV97691.1"/>
    <property type="molecule type" value="Genomic_DNA"/>
</dbReference>
<dbReference type="RefSeq" id="WP_101437485.1">
    <property type="nucleotide sequence ID" value="NZ_PJMY01000003.1"/>
</dbReference>